<evidence type="ECO:0000256" key="3">
    <source>
        <dbReference type="ARBA" id="ARBA00022519"/>
    </source>
</evidence>
<keyword evidence="14" id="KW-1185">Reference proteome</keyword>
<dbReference type="PANTHER" id="PTHR47529:SF1">
    <property type="entry name" value="PERIPLASMIC CHAPERONE PPID"/>
    <property type="match status" value="1"/>
</dbReference>
<evidence type="ECO:0000256" key="6">
    <source>
        <dbReference type="ARBA" id="ARBA00023136"/>
    </source>
</evidence>
<evidence type="ECO:0000256" key="10">
    <source>
        <dbReference type="ARBA" id="ARBA00042775"/>
    </source>
</evidence>
<dbReference type="Proteomes" id="UP000254720">
    <property type="component" value="Unassembled WGS sequence"/>
</dbReference>
<dbReference type="RefSeq" id="WP_114835245.1">
    <property type="nucleotide sequence ID" value="NZ_LR699114.1"/>
</dbReference>
<evidence type="ECO:0000256" key="8">
    <source>
        <dbReference type="ARBA" id="ARBA00038408"/>
    </source>
</evidence>
<comment type="caution">
    <text evidence="13">The sequence shown here is derived from an EMBL/GenBank/DDBJ whole genome shotgun (WGS) entry which is preliminary data.</text>
</comment>
<comment type="similarity">
    <text evidence="8">Belongs to the PpiD chaperone family.</text>
</comment>
<evidence type="ECO:0000313" key="13">
    <source>
        <dbReference type="EMBL" id="RDI39087.1"/>
    </source>
</evidence>
<evidence type="ECO:0000256" key="11">
    <source>
        <dbReference type="SAM" id="Phobius"/>
    </source>
</evidence>
<sequence length="626" mass="70021">MLQTIRDYTQGWIAGVIVTIIILSFALWGIHSYFTGGTNNSVVAQVNGTEITREQLTVAYERLRRQAQVQYGLNAAKDETALKDRALQTLIEIEVLKQASVEEGFHVSDRQIDSYLQSMPEFQVDGQFSVDRFQEILSSSLLSTGEFLELIKTSLLIDQPKLGIILTSFSLPDETNYTIALVNQERDIEYINIPLHYFLSQPIVIAPEKIKAYYEQHKNDFMTPEQMNVDYIELSLKELSSRIHPTEAVLKSFYNENINSYTQPTSWKLASIEIPVPATASQEDFATAQRKAEAALQAIAQGNDFSQIAQQYPSDANLKGQDWMVLTQIPAEWQKAVAGLTKPGQISEPITTPKGIVLVKVIDIKEPKIQPLDAVRDKVKEAYIRQHAEEKFAELREQLADLTYEHPDSLQTAAKTLNLPIKTSELFSKDKSGSDISQHKKVRDVAFSNDVMNLQNNSDVIQLNPETVIVLRMKSHIPSTLIPLKDISRQIEDKLKTEEAEARAAKFAEDFKAKLQAGSDPVTLAASFNLTWNKTGNIGRYSKQVDSAILDTAFSLPAPIPNSGKATYGVTKLPNGYGIVALKSVKQGSLDKKQYAVFAEQVQNSEGLLEYELYKQSQKANAKIEV</sequence>
<reference evidence="13 14" key="1">
    <citation type="submission" date="2018-07" db="EMBL/GenBank/DDBJ databases">
        <title>Genomic Encyclopedia of Type Strains, Phase IV (KMG-IV): sequencing the most valuable type-strain genomes for metagenomic binning, comparative biology and taxonomic classification.</title>
        <authorList>
            <person name="Goeker M."/>
        </authorList>
    </citation>
    <scope>NUCLEOTIDE SEQUENCE [LARGE SCALE GENOMIC DNA]</scope>
    <source>
        <strain evidence="13 14">DSM 16500</strain>
    </source>
</reference>
<dbReference type="InterPro" id="IPR052029">
    <property type="entry name" value="PpiD_chaperone"/>
</dbReference>
<keyword evidence="3" id="KW-0997">Cell inner membrane</keyword>
<dbReference type="EMBL" id="QQAX01000028">
    <property type="protein sequence ID" value="RDI39087.1"/>
    <property type="molecule type" value="Genomic_DNA"/>
</dbReference>
<accession>A0A370G5J0</accession>
<dbReference type="Pfam" id="PF13145">
    <property type="entry name" value="Rotamase_2"/>
    <property type="match status" value="1"/>
</dbReference>
<protein>
    <recommendedName>
        <fullName evidence="9">Periplasmic chaperone PpiD</fullName>
    </recommendedName>
    <alternativeName>
        <fullName evidence="10">Periplasmic folding chaperone</fullName>
    </alternativeName>
</protein>
<dbReference type="Gene3D" id="3.10.50.40">
    <property type="match status" value="1"/>
</dbReference>
<dbReference type="InterPro" id="IPR000297">
    <property type="entry name" value="PPIase_PpiC"/>
</dbReference>
<name>A0A370G5J0_9COXI</name>
<evidence type="ECO:0000256" key="4">
    <source>
        <dbReference type="ARBA" id="ARBA00022692"/>
    </source>
</evidence>
<evidence type="ECO:0000256" key="5">
    <source>
        <dbReference type="ARBA" id="ARBA00022989"/>
    </source>
</evidence>
<keyword evidence="13" id="KW-0413">Isomerase</keyword>
<feature type="domain" description="PpiC" evidence="12">
    <location>
        <begin position="245"/>
        <end position="377"/>
    </location>
</feature>
<feature type="transmembrane region" description="Helical" evidence="11">
    <location>
        <begin position="12"/>
        <end position="34"/>
    </location>
</feature>
<dbReference type="PANTHER" id="PTHR47529">
    <property type="entry name" value="PEPTIDYL-PROLYL CIS-TRANS ISOMERASE D"/>
    <property type="match status" value="1"/>
</dbReference>
<evidence type="ECO:0000259" key="12">
    <source>
        <dbReference type="Pfam" id="PF13145"/>
    </source>
</evidence>
<dbReference type="Pfam" id="PF13624">
    <property type="entry name" value="SurA_N_3"/>
    <property type="match status" value="1"/>
</dbReference>
<keyword evidence="6 11" id="KW-0472">Membrane</keyword>
<dbReference type="SUPFAM" id="SSF109998">
    <property type="entry name" value="Triger factor/SurA peptide-binding domain-like"/>
    <property type="match status" value="1"/>
</dbReference>
<gene>
    <name evidence="13" type="ORF">C8D86_12812</name>
</gene>
<organism evidence="13 14">
    <name type="scientific">Aquicella lusitana</name>
    <dbReference type="NCBI Taxonomy" id="254246"/>
    <lineage>
        <taxon>Bacteria</taxon>
        <taxon>Pseudomonadati</taxon>
        <taxon>Pseudomonadota</taxon>
        <taxon>Gammaproteobacteria</taxon>
        <taxon>Legionellales</taxon>
        <taxon>Coxiellaceae</taxon>
        <taxon>Aquicella</taxon>
    </lineage>
</organism>
<dbReference type="OrthoDB" id="9812372at2"/>
<dbReference type="AlphaFoldDB" id="A0A370G5J0"/>
<proteinExistence type="inferred from homology"/>
<keyword evidence="7" id="KW-0143">Chaperone</keyword>
<evidence type="ECO:0000256" key="9">
    <source>
        <dbReference type="ARBA" id="ARBA00040743"/>
    </source>
</evidence>
<dbReference type="GO" id="GO:0005886">
    <property type="term" value="C:plasma membrane"/>
    <property type="evidence" value="ECO:0007669"/>
    <property type="project" value="UniProtKB-SubCell"/>
</dbReference>
<dbReference type="GO" id="GO:0003755">
    <property type="term" value="F:peptidyl-prolyl cis-trans isomerase activity"/>
    <property type="evidence" value="ECO:0007669"/>
    <property type="project" value="InterPro"/>
</dbReference>
<evidence type="ECO:0000313" key="14">
    <source>
        <dbReference type="Proteomes" id="UP000254720"/>
    </source>
</evidence>
<evidence type="ECO:0000256" key="7">
    <source>
        <dbReference type="ARBA" id="ARBA00023186"/>
    </source>
</evidence>
<dbReference type="Gene3D" id="1.10.4030.10">
    <property type="entry name" value="Porin chaperone SurA, peptide-binding domain"/>
    <property type="match status" value="2"/>
</dbReference>
<comment type="subcellular location">
    <subcellularLocation>
        <location evidence="1">Cell inner membrane</location>
        <topology evidence="1">Single-pass type II membrane protein</topology>
        <orientation evidence="1">Periplasmic side</orientation>
    </subcellularLocation>
</comment>
<keyword evidence="4 11" id="KW-0812">Transmembrane</keyword>
<dbReference type="InterPro" id="IPR027304">
    <property type="entry name" value="Trigger_fact/SurA_dom_sf"/>
</dbReference>
<evidence type="ECO:0000256" key="2">
    <source>
        <dbReference type="ARBA" id="ARBA00022475"/>
    </source>
</evidence>
<evidence type="ECO:0000256" key="1">
    <source>
        <dbReference type="ARBA" id="ARBA00004382"/>
    </source>
</evidence>
<keyword evidence="5 11" id="KW-1133">Transmembrane helix</keyword>
<dbReference type="InterPro" id="IPR046357">
    <property type="entry name" value="PPIase_dom_sf"/>
</dbReference>
<dbReference type="SUPFAM" id="SSF54534">
    <property type="entry name" value="FKBP-like"/>
    <property type="match status" value="1"/>
</dbReference>
<keyword evidence="2" id="KW-1003">Cell membrane</keyword>